<dbReference type="GO" id="GO:0008814">
    <property type="term" value="F:citrate CoA-transferase activity"/>
    <property type="evidence" value="ECO:0007669"/>
    <property type="project" value="UniProtKB-UniRule"/>
</dbReference>
<dbReference type="PIRSF" id="PIRSF009451">
    <property type="entry name" value="Citrt_lyas_alpha"/>
    <property type="match status" value="1"/>
</dbReference>
<dbReference type="EC" id="4.1.3.6" evidence="1"/>
<evidence type="ECO:0000313" key="3">
    <source>
        <dbReference type="Proteomes" id="UP000539075"/>
    </source>
</evidence>
<dbReference type="EMBL" id="JACHGO010000001">
    <property type="protein sequence ID" value="MBB5142112.1"/>
    <property type="molecule type" value="Genomic_DNA"/>
</dbReference>
<gene>
    <name evidence="2" type="ORF">HNQ38_000175</name>
</gene>
<organism evidence="2 3">
    <name type="scientific">Desulfovibrio intestinalis</name>
    <dbReference type="NCBI Taxonomy" id="58621"/>
    <lineage>
        <taxon>Bacteria</taxon>
        <taxon>Pseudomonadati</taxon>
        <taxon>Thermodesulfobacteriota</taxon>
        <taxon>Desulfovibrionia</taxon>
        <taxon>Desulfovibrionales</taxon>
        <taxon>Desulfovibrionaceae</taxon>
        <taxon>Desulfovibrio</taxon>
    </lineage>
</organism>
<dbReference type="GO" id="GO:0006084">
    <property type="term" value="P:acetyl-CoA metabolic process"/>
    <property type="evidence" value="ECO:0007669"/>
    <property type="project" value="UniProtKB-UniRule"/>
</dbReference>
<dbReference type="GO" id="GO:0009346">
    <property type="term" value="C:ATP-independent citrate lyase complex"/>
    <property type="evidence" value="ECO:0007669"/>
    <property type="project" value="UniProtKB-UniRule"/>
</dbReference>
<evidence type="ECO:0000313" key="2">
    <source>
        <dbReference type="EMBL" id="MBB5142112.1"/>
    </source>
</evidence>
<dbReference type="SUPFAM" id="SSF100950">
    <property type="entry name" value="NagB/RpiA/CoA transferase-like"/>
    <property type="match status" value="2"/>
</dbReference>
<dbReference type="AlphaFoldDB" id="A0A7W8FFU4"/>
<dbReference type="InterPro" id="IPR037171">
    <property type="entry name" value="NagB/RpiA_transferase-like"/>
</dbReference>
<dbReference type="InterPro" id="IPR006472">
    <property type="entry name" value="Citrate_lyase_asu"/>
</dbReference>
<keyword evidence="1" id="KW-0963">Cytoplasm</keyword>
<comment type="caution">
    <text evidence="2">The sequence shown here is derived from an EMBL/GenBank/DDBJ whole genome shotgun (WGS) entry which is preliminary data.</text>
</comment>
<dbReference type="Proteomes" id="UP000539075">
    <property type="component" value="Unassembled WGS sequence"/>
</dbReference>
<comment type="subcellular location">
    <subcellularLocation>
        <location evidence="1">Cytoplasm</location>
    </subcellularLocation>
</comment>
<comment type="catalytic activity">
    <reaction evidence="1">
        <text>citrate + acetyl-CoA = (3S)-citryl-CoA + acetate</text>
        <dbReference type="Rhea" id="RHEA:19405"/>
        <dbReference type="ChEBI" id="CHEBI:16947"/>
        <dbReference type="ChEBI" id="CHEBI:30089"/>
        <dbReference type="ChEBI" id="CHEBI:57288"/>
        <dbReference type="ChEBI" id="CHEBI:57321"/>
        <dbReference type="EC" id="2.8.3.10"/>
    </reaction>
</comment>
<dbReference type="Pfam" id="PF04223">
    <property type="entry name" value="CitF"/>
    <property type="match status" value="1"/>
</dbReference>
<dbReference type="RefSeq" id="WP_183717334.1">
    <property type="nucleotide sequence ID" value="NZ_JACHGO010000001.1"/>
</dbReference>
<dbReference type="GO" id="GO:0008815">
    <property type="term" value="F:citrate (pro-3S)-lyase activity"/>
    <property type="evidence" value="ECO:0007669"/>
    <property type="project" value="UniProtKB-UniRule"/>
</dbReference>
<keyword evidence="3" id="KW-1185">Reference proteome</keyword>
<name>A0A7W8FFU4_9BACT</name>
<dbReference type="PANTHER" id="PTHR40596">
    <property type="entry name" value="CITRATE LYASE ALPHA CHAIN"/>
    <property type="match status" value="1"/>
</dbReference>
<keyword evidence="1 2" id="KW-0808">Transferase</keyword>
<reference evidence="2 3" key="1">
    <citation type="submission" date="2020-08" db="EMBL/GenBank/DDBJ databases">
        <title>Genomic Encyclopedia of Type Strains, Phase IV (KMG-IV): sequencing the most valuable type-strain genomes for metagenomic binning, comparative biology and taxonomic classification.</title>
        <authorList>
            <person name="Goeker M."/>
        </authorList>
    </citation>
    <scope>NUCLEOTIDE SEQUENCE [LARGE SCALE GENOMIC DNA]</scope>
    <source>
        <strain evidence="2 3">DSM 11275</strain>
    </source>
</reference>
<proteinExistence type="predicted"/>
<dbReference type="Gene3D" id="3.40.1080.10">
    <property type="entry name" value="Glutaconate Coenzyme A-transferase"/>
    <property type="match status" value="2"/>
</dbReference>
<dbReference type="GO" id="GO:0005737">
    <property type="term" value="C:cytoplasm"/>
    <property type="evidence" value="ECO:0007669"/>
    <property type="project" value="UniProtKB-SubCell"/>
</dbReference>
<protein>
    <recommendedName>
        <fullName evidence="1">Citrate lyase alpha chain</fullName>
        <shortName evidence="1">Citrase alpha chain</shortName>
        <ecNumber evidence="1">2.8.3.10</ecNumber>
        <ecNumber evidence="1">4.1.3.6</ecNumber>
    </recommendedName>
    <alternativeName>
        <fullName evidence="1">Citrate (pro-3S)-lyase alpha chain</fullName>
    </alternativeName>
    <alternativeName>
        <fullName evidence="1">Citrate CoA-transferase subunit</fullName>
    </alternativeName>
</protein>
<dbReference type="NCBIfam" id="TIGR01584">
    <property type="entry name" value="citF"/>
    <property type="match status" value="1"/>
</dbReference>
<dbReference type="PANTHER" id="PTHR40596:SF1">
    <property type="entry name" value="CITRATE LYASE ALPHA CHAIN"/>
    <property type="match status" value="1"/>
</dbReference>
<evidence type="ECO:0000256" key="1">
    <source>
        <dbReference type="PIRNR" id="PIRNR009451"/>
    </source>
</evidence>
<accession>A0A7W8FFU4</accession>
<sequence>MKRKYISTIADTLRECGLKDGMTLSFHHHLRNGDHVVNMTMDAVAALGVKGITVACSSLFPVHEHLIGHIKSGVITGLDTDYMSGPLAKAITGGILPTPVMFRSHGGRPRAIGEGSLKIDIAVVAAPAVDAMGNITGTEGPSACGSLGYIIPDTQHAAKVIAVTDHVVEGGLSRISIPHDVVDHVVVVDKIGDPAGIVSGSISLTRDPVALAIARNAQSVIRASGLLQDGFCYQTGAGGASLAASLFLREDMRAMNIHGGFLLGGITKYMVEMLEEGLFDNVFDVQCFDLSSVKSIAQNPRHVEISADTYANPNRKSNCVDFLDAVLLGGTEIDLDFNVNVTTDSNGNIIGGSGGHNDAAAGAKLTIIVAPLVRARLPIVVEKCTTLTTVGSTVDVLVTERGIAVNPARKELADKLRDARLPVCGIEDLHDQAVRMTGKPRPYERGDKVVGTMEYRDGTIVDHIYATK</sequence>
<keyword evidence="1 2" id="KW-0456">Lyase</keyword>
<dbReference type="EC" id="2.8.3.10" evidence="1"/>
<comment type="catalytic activity">
    <reaction evidence="1">
        <text>citrate = oxaloacetate + acetate</text>
        <dbReference type="Rhea" id="RHEA:10760"/>
        <dbReference type="ChEBI" id="CHEBI:16452"/>
        <dbReference type="ChEBI" id="CHEBI:16947"/>
        <dbReference type="ChEBI" id="CHEBI:30089"/>
        <dbReference type="EC" id="4.1.3.6"/>
    </reaction>
</comment>